<keyword evidence="7 18" id="KW-0812">Transmembrane</keyword>
<dbReference type="GO" id="GO:0005507">
    <property type="term" value="F:copper ion binding"/>
    <property type="evidence" value="ECO:0007669"/>
    <property type="project" value="InterPro"/>
</dbReference>
<dbReference type="GO" id="GO:0005743">
    <property type="term" value="C:mitochondrial inner membrane"/>
    <property type="evidence" value="ECO:0007669"/>
    <property type="project" value="UniProtKB-SubCell"/>
</dbReference>
<evidence type="ECO:0000256" key="6">
    <source>
        <dbReference type="ARBA" id="ARBA00022660"/>
    </source>
</evidence>
<keyword evidence="9 18" id="KW-0999">Mitochondrion inner membrane</keyword>
<evidence type="ECO:0000256" key="11">
    <source>
        <dbReference type="ARBA" id="ARBA00022967"/>
    </source>
</evidence>
<dbReference type="PANTHER" id="PTHR22888:SF9">
    <property type="entry name" value="CYTOCHROME C OXIDASE SUBUNIT 2"/>
    <property type="match status" value="1"/>
</dbReference>
<evidence type="ECO:0000256" key="2">
    <source>
        <dbReference type="ARBA" id="ARBA00007866"/>
    </source>
</evidence>
<accession>A0A8A5LBG9</accession>
<evidence type="ECO:0000256" key="4">
    <source>
        <dbReference type="ARBA" id="ARBA00015946"/>
    </source>
</evidence>
<feature type="domain" description="Cytochrome oxidase subunit II copper A binding" evidence="20">
    <location>
        <begin position="93"/>
        <end position="234"/>
    </location>
</feature>
<evidence type="ECO:0000256" key="1">
    <source>
        <dbReference type="ARBA" id="ARBA00004448"/>
    </source>
</evidence>
<dbReference type="InterPro" id="IPR011759">
    <property type="entry name" value="Cyt_c_oxidase_su2_TM_dom"/>
</dbReference>
<keyword evidence="14 18" id="KW-0186">Copper</keyword>
<dbReference type="InterPro" id="IPR002429">
    <property type="entry name" value="CcO_II-like_C"/>
</dbReference>
<dbReference type="Gene3D" id="1.10.287.90">
    <property type="match status" value="1"/>
</dbReference>
<dbReference type="Pfam" id="PF02790">
    <property type="entry name" value="COX2_TM"/>
    <property type="match status" value="1"/>
</dbReference>
<evidence type="ECO:0000256" key="9">
    <source>
        <dbReference type="ARBA" id="ARBA00022792"/>
    </source>
</evidence>
<evidence type="ECO:0000256" key="10">
    <source>
        <dbReference type="ARBA" id="ARBA00022842"/>
    </source>
</evidence>
<reference evidence="22" key="1">
    <citation type="journal article" name="Sci. Rep.">
        <title>Rearrangement and evolution of mitochondrial genomes in Thysanoptera (Insecta).</title>
        <authorList>
            <person name="Tyagi K."/>
            <person name="Chakraborty R."/>
            <person name="Cameron S.L."/>
            <person name="Sweet A.D."/>
            <person name="Chandra K."/>
            <person name="Kumar V."/>
        </authorList>
    </citation>
    <scope>NUCLEOTIDE SEQUENCE</scope>
</reference>
<name>A0A8A5LBG9_FRAVS</name>
<dbReference type="EMBL" id="MN072395">
    <property type="protein sequence ID" value="QTF76077.1"/>
    <property type="molecule type" value="Genomic_DNA"/>
</dbReference>
<evidence type="ECO:0000256" key="15">
    <source>
        <dbReference type="ARBA" id="ARBA00023128"/>
    </source>
</evidence>
<evidence type="ECO:0000259" key="20">
    <source>
        <dbReference type="PROSITE" id="PS50857"/>
    </source>
</evidence>
<evidence type="ECO:0000256" key="14">
    <source>
        <dbReference type="ARBA" id="ARBA00023008"/>
    </source>
</evidence>
<keyword evidence="15 18" id="KW-0496">Mitochondrion</keyword>
<keyword evidence="16 18" id="KW-0472">Membrane</keyword>
<keyword evidence="10" id="KW-0460">Magnesium</keyword>
<evidence type="ECO:0000256" key="13">
    <source>
        <dbReference type="ARBA" id="ARBA00022989"/>
    </source>
</evidence>
<sequence>MFFGFNYYAFEEGKTLMMVLMQEFHNYVMIFLTLILVFLLSLIFMKLKSKFYSTKIMASQLLELVWTIFPMLILLLIALPSLYFLYLTDLSINPICTMKAFGAQWYWIYEYENLLNNKTSAIWSYMISNSELLNSSFHLSGWRLLEVDSRGILPYGVESRILVSSYDVIHSFSLPSMGIKIDAIPGRLNWISVFANFPGTNYGQCTEICGVGHSFMPIVIEFVSLKDFFNIVEEL</sequence>
<comment type="similarity">
    <text evidence="2 18">Belongs to the cytochrome c oxidase subunit 2 family.</text>
</comment>
<comment type="subcellular location">
    <subcellularLocation>
        <location evidence="1 18">Mitochondrion inner membrane</location>
        <topology evidence="1 18">Multi-pass membrane protein</topology>
    </subcellularLocation>
</comment>
<evidence type="ECO:0000259" key="21">
    <source>
        <dbReference type="PROSITE" id="PS50999"/>
    </source>
</evidence>
<feature type="domain" description="Cytochrome oxidase subunit II transmembrane region profile" evidence="21">
    <location>
        <begin position="2"/>
        <end position="92"/>
    </location>
</feature>
<evidence type="ECO:0000256" key="16">
    <source>
        <dbReference type="ARBA" id="ARBA00023136"/>
    </source>
</evidence>
<dbReference type="PROSITE" id="PS00078">
    <property type="entry name" value="COX2"/>
    <property type="match status" value="1"/>
</dbReference>
<evidence type="ECO:0000256" key="19">
    <source>
        <dbReference type="SAM" id="Phobius"/>
    </source>
</evidence>
<gene>
    <name evidence="22" type="primary">cox2</name>
</gene>
<dbReference type="InterPro" id="IPR045187">
    <property type="entry name" value="CcO_II"/>
</dbReference>
<organism evidence="22">
    <name type="scientific">Franklinothrips vespiformis</name>
    <name type="common">Thrips</name>
    <name type="synonym">Aeolothrips vespiformis</name>
    <dbReference type="NCBI Taxonomy" id="297892"/>
    <lineage>
        <taxon>Eukaryota</taxon>
        <taxon>Metazoa</taxon>
        <taxon>Ecdysozoa</taxon>
        <taxon>Arthropoda</taxon>
        <taxon>Hexapoda</taxon>
        <taxon>Insecta</taxon>
        <taxon>Pterygota</taxon>
        <taxon>Neoptera</taxon>
        <taxon>Paraneoptera</taxon>
        <taxon>Thysanoptera</taxon>
        <taxon>Terebrantia</taxon>
        <taxon>Aeolothripoidea</taxon>
        <taxon>Aeolothripidae</taxon>
        <taxon>Franklinothrips</taxon>
    </lineage>
</organism>
<feature type="transmembrane region" description="Helical" evidence="19">
    <location>
        <begin position="64"/>
        <end position="86"/>
    </location>
</feature>
<comment type="function">
    <text evidence="18">Component of the cytochrome c oxidase, the last enzyme in the mitochondrial electron transport chain which drives oxidative phosphorylation. The respiratory chain contains 3 multisubunit complexes succinate dehydrogenase (complex II, CII), ubiquinol-cytochrome c oxidoreductase (cytochrome b-c1 complex, complex III, CIII) and cytochrome c oxidase (complex IV, CIV), that cooperate to transfer electrons derived from NADH and succinate to molecular oxygen, creating an electrochemical gradient over the inner membrane that drives transmembrane transport and the ATP synthase. Cytochrome c oxidase is the component of the respiratory chain that catalyzes the reduction of oxygen to water. Electrons originating from reduced cytochrome c in the intermembrane space (IMS) are transferred via the dinuclear copper A center (CU(A)) of subunit 2 and heme A of subunit 1 to the active site in subunit 1, a binuclear center (BNC) formed by heme A3 and copper B (CU(B)). The BNC reduces molecular oxygen to 2 water molecules using 4 electrons from cytochrome c in the IMS and 4 protons from the mitochondrial matrix.</text>
</comment>
<keyword evidence="11" id="KW-1278">Translocase</keyword>
<evidence type="ECO:0000256" key="7">
    <source>
        <dbReference type="ARBA" id="ARBA00022692"/>
    </source>
</evidence>
<dbReference type="InterPro" id="IPR036257">
    <property type="entry name" value="Cyt_c_oxidase_su2_TM_sf"/>
</dbReference>
<comment type="catalytic activity">
    <reaction evidence="17">
        <text>4 Fe(II)-[cytochrome c] + O2 + 8 H(+)(in) = 4 Fe(III)-[cytochrome c] + 2 H2O + 4 H(+)(out)</text>
        <dbReference type="Rhea" id="RHEA:11436"/>
        <dbReference type="Rhea" id="RHEA-COMP:10350"/>
        <dbReference type="Rhea" id="RHEA-COMP:14399"/>
        <dbReference type="ChEBI" id="CHEBI:15377"/>
        <dbReference type="ChEBI" id="CHEBI:15378"/>
        <dbReference type="ChEBI" id="CHEBI:15379"/>
        <dbReference type="ChEBI" id="CHEBI:29033"/>
        <dbReference type="ChEBI" id="CHEBI:29034"/>
        <dbReference type="EC" id="7.1.1.9"/>
    </reaction>
    <physiologicalReaction direction="left-to-right" evidence="17">
        <dbReference type="Rhea" id="RHEA:11437"/>
    </physiologicalReaction>
</comment>
<evidence type="ECO:0000256" key="18">
    <source>
        <dbReference type="RuleBase" id="RU000457"/>
    </source>
</evidence>
<proteinExistence type="inferred from homology"/>
<dbReference type="PANTHER" id="PTHR22888">
    <property type="entry name" value="CYTOCHROME C OXIDASE, SUBUNIT II"/>
    <property type="match status" value="1"/>
</dbReference>
<comment type="cofactor">
    <cofactor evidence="18">
        <name>Cu cation</name>
        <dbReference type="ChEBI" id="CHEBI:23378"/>
    </cofactor>
    <text evidence="18">Binds a copper A center.</text>
</comment>
<evidence type="ECO:0000256" key="17">
    <source>
        <dbReference type="ARBA" id="ARBA00049512"/>
    </source>
</evidence>
<dbReference type="InterPro" id="IPR001505">
    <property type="entry name" value="Copper_CuA"/>
</dbReference>
<dbReference type="PRINTS" id="PR01166">
    <property type="entry name" value="CYCOXIDASEII"/>
</dbReference>
<dbReference type="PROSITE" id="PS50999">
    <property type="entry name" value="COX2_TM"/>
    <property type="match status" value="1"/>
</dbReference>
<geneLocation type="mitochondrion" evidence="22"/>
<keyword evidence="6 18" id="KW-0679">Respiratory chain</keyword>
<keyword evidence="13 19" id="KW-1133">Transmembrane helix</keyword>
<evidence type="ECO:0000256" key="12">
    <source>
        <dbReference type="ARBA" id="ARBA00022982"/>
    </source>
</evidence>
<keyword evidence="8 18" id="KW-0479">Metal-binding</keyword>
<keyword evidence="12 18" id="KW-0249">Electron transport</keyword>
<protein>
    <recommendedName>
        <fullName evidence="4 18">Cytochrome c oxidase subunit 2</fullName>
    </recommendedName>
</protein>
<evidence type="ECO:0000313" key="22">
    <source>
        <dbReference type="EMBL" id="QTF76077.1"/>
    </source>
</evidence>
<dbReference type="PROSITE" id="PS50857">
    <property type="entry name" value="COX2_CUA"/>
    <property type="match status" value="1"/>
</dbReference>
<dbReference type="GO" id="GO:0042773">
    <property type="term" value="P:ATP synthesis coupled electron transport"/>
    <property type="evidence" value="ECO:0007669"/>
    <property type="project" value="TreeGrafter"/>
</dbReference>
<dbReference type="InterPro" id="IPR008972">
    <property type="entry name" value="Cupredoxin"/>
</dbReference>
<dbReference type="SUPFAM" id="SSF81464">
    <property type="entry name" value="Cytochrome c oxidase subunit II-like, transmembrane region"/>
    <property type="match status" value="1"/>
</dbReference>
<keyword evidence="5 18" id="KW-0813">Transport</keyword>
<dbReference type="GO" id="GO:0004129">
    <property type="term" value="F:cytochrome-c oxidase activity"/>
    <property type="evidence" value="ECO:0007669"/>
    <property type="project" value="UniProtKB-EC"/>
</dbReference>
<dbReference type="SUPFAM" id="SSF49503">
    <property type="entry name" value="Cupredoxins"/>
    <property type="match status" value="1"/>
</dbReference>
<dbReference type="AlphaFoldDB" id="A0A8A5LBG9"/>
<evidence type="ECO:0000256" key="3">
    <source>
        <dbReference type="ARBA" id="ARBA00011164"/>
    </source>
</evidence>
<evidence type="ECO:0000256" key="8">
    <source>
        <dbReference type="ARBA" id="ARBA00022723"/>
    </source>
</evidence>
<comment type="subunit">
    <text evidence="3">Component of the cytochrome c oxidase (complex IV, CIV), a multisubunit enzyme composed of a catalytic core of 3 subunits and several supernumerary subunits. The complex exists as a monomer or a dimer and forms supercomplexes (SCs) in the inner mitochondrial membrane with ubiquinol-cytochrome c oxidoreductase (cytochrome b-c1 complex, complex III, CIII).</text>
</comment>
<evidence type="ECO:0000256" key="5">
    <source>
        <dbReference type="ARBA" id="ARBA00022448"/>
    </source>
</evidence>
<dbReference type="Pfam" id="PF00116">
    <property type="entry name" value="COX2"/>
    <property type="match status" value="1"/>
</dbReference>
<dbReference type="Gene3D" id="2.60.40.420">
    <property type="entry name" value="Cupredoxins - blue copper proteins"/>
    <property type="match status" value="1"/>
</dbReference>
<feature type="transmembrane region" description="Helical" evidence="19">
    <location>
        <begin position="24"/>
        <end position="44"/>
    </location>
</feature>